<dbReference type="InterPro" id="IPR036291">
    <property type="entry name" value="NAD(P)-bd_dom_sf"/>
</dbReference>
<dbReference type="FunFam" id="3.40.50.10860:FF:000005">
    <property type="entry name" value="C-1-tetrahydrofolate synthase, cytoplasmic, putative"/>
    <property type="match status" value="1"/>
</dbReference>
<dbReference type="CDD" id="cd01080">
    <property type="entry name" value="NAD_bind_m-THF_DH_Cyclohyd"/>
    <property type="match status" value="1"/>
</dbReference>
<dbReference type="AlphaFoldDB" id="A0A7R8VS32"/>
<accession>A0A7R8VS32</accession>
<keyword evidence="6" id="KW-0511">Multifunctional enzyme</keyword>
<dbReference type="EC" id="3.5.4.9" evidence="2"/>
<evidence type="ECO:0000256" key="7">
    <source>
        <dbReference type="ARBA" id="ARBA00036357"/>
    </source>
</evidence>
<keyword evidence="5" id="KW-0560">Oxidoreductase</keyword>
<dbReference type="InterPro" id="IPR020630">
    <property type="entry name" value="THF_DH/CycHdrlase_cat_dom"/>
</dbReference>
<organism evidence="10">
    <name type="scientific">Timema douglasi</name>
    <name type="common">Walking stick</name>
    <dbReference type="NCBI Taxonomy" id="61478"/>
    <lineage>
        <taxon>Eukaryota</taxon>
        <taxon>Metazoa</taxon>
        <taxon>Ecdysozoa</taxon>
        <taxon>Arthropoda</taxon>
        <taxon>Hexapoda</taxon>
        <taxon>Insecta</taxon>
        <taxon>Pterygota</taxon>
        <taxon>Neoptera</taxon>
        <taxon>Polyneoptera</taxon>
        <taxon>Phasmatodea</taxon>
        <taxon>Timematodea</taxon>
        <taxon>Timematoidea</taxon>
        <taxon>Timematidae</taxon>
        <taxon>Timema</taxon>
    </lineage>
</organism>
<dbReference type="EMBL" id="OA569041">
    <property type="protein sequence ID" value="CAD7202150.1"/>
    <property type="molecule type" value="Genomic_DNA"/>
</dbReference>
<dbReference type="GO" id="GO:0005739">
    <property type="term" value="C:mitochondrion"/>
    <property type="evidence" value="ECO:0007669"/>
    <property type="project" value="TreeGrafter"/>
</dbReference>
<dbReference type="FunFam" id="3.40.50.720:FF:000070">
    <property type="entry name" value="probable bifunctional methylenetetrahydrofolate dehydrogenase/cyclohydrolase 2"/>
    <property type="match status" value="1"/>
</dbReference>
<keyword evidence="3" id="KW-0554">One-carbon metabolism</keyword>
<evidence type="ECO:0000259" key="8">
    <source>
        <dbReference type="Pfam" id="PF00763"/>
    </source>
</evidence>
<dbReference type="SUPFAM" id="SSF51735">
    <property type="entry name" value="NAD(P)-binding Rossmann-fold domains"/>
    <property type="match status" value="1"/>
</dbReference>
<evidence type="ECO:0000256" key="2">
    <source>
        <dbReference type="ARBA" id="ARBA00012776"/>
    </source>
</evidence>
<dbReference type="GO" id="GO:0035999">
    <property type="term" value="P:tetrahydrofolate interconversion"/>
    <property type="evidence" value="ECO:0007669"/>
    <property type="project" value="TreeGrafter"/>
</dbReference>
<dbReference type="GO" id="GO:0004488">
    <property type="term" value="F:methylenetetrahydrofolate dehydrogenase (NADP+) activity"/>
    <property type="evidence" value="ECO:0007669"/>
    <property type="project" value="InterPro"/>
</dbReference>
<dbReference type="Gene3D" id="3.40.50.720">
    <property type="entry name" value="NAD(P)-binding Rossmann-like Domain"/>
    <property type="match status" value="1"/>
</dbReference>
<evidence type="ECO:0000313" key="10">
    <source>
        <dbReference type="EMBL" id="CAD7202150.1"/>
    </source>
</evidence>
<dbReference type="InterPro" id="IPR000672">
    <property type="entry name" value="THF_DH/CycHdrlase"/>
</dbReference>
<dbReference type="PROSITE" id="PS00766">
    <property type="entry name" value="THF_DHG_CYH_1"/>
    <property type="match status" value="1"/>
</dbReference>
<dbReference type="PANTHER" id="PTHR48099:SF11">
    <property type="entry name" value="BIFUNCTIONAL METHYLENETETRAHYDROFOLATE DEHYDROGENASE_CYCLOHYDROLASE, MITOCHONDRIAL"/>
    <property type="match status" value="1"/>
</dbReference>
<gene>
    <name evidence="10" type="ORF">TDIB3V08_LOCUS8335</name>
</gene>
<dbReference type="GO" id="GO:0004477">
    <property type="term" value="F:methenyltetrahydrofolate cyclohydrolase activity"/>
    <property type="evidence" value="ECO:0007669"/>
    <property type="project" value="UniProtKB-EC"/>
</dbReference>
<evidence type="ECO:0000256" key="3">
    <source>
        <dbReference type="ARBA" id="ARBA00022563"/>
    </source>
</evidence>
<keyword evidence="4" id="KW-0378">Hydrolase</keyword>
<evidence type="ECO:0000259" key="9">
    <source>
        <dbReference type="Pfam" id="PF02882"/>
    </source>
</evidence>
<evidence type="ECO:0000256" key="6">
    <source>
        <dbReference type="ARBA" id="ARBA00023268"/>
    </source>
</evidence>
<dbReference type="HAMAP" id="MF_01576">
    <property type="entry name" value="THF_DHG_CYH"/>
    <property type="match status" value="1"/>
</dbReference>
<sequence>MIPSNQIRISGKSLIRVCSNFNSILSESDRKRFLHLSSKRMRAKIIDGVKIARDIRMEIKKEIDEWVANKNKRPQLTAILVGVNPASSAYVNNKMKAAKEVGIESETIKCPSKITELELLGHIQSLNDDPNVDGILVQLPLPPHITERTICNAVVPHKDVDGFNIVNVGRFCLDMNTLIPCTPLGVQELIKRSGVETFGKNALVCGRSKNVGMPIAMLLHADGNGETSAMDATTTICHRYTPPDQLTLLAKSADIIVTAAGVPNLIRANMVKEGACIIDVGISRIVDNETGKSRLVGDVDFEAVSEVAGHITPVPGGVGPMTVAMLMKNTLLAAKKAVVYNILEPGAVVQTKASQLRP</sequence>
<dbReference type="SUPFAM" id="SSF53223">
    <property type="entry name" value="Aminoacid dehydrogenase-like, N-terminal domain"/>
    <property type="match status" value="1"/>
</dbReference>
<protein>
    <recommendedName>
        <fullName evidence="2">methenyltetrahydrofolate cyclohydrolase</fullName>
        <ecNumber evidence="2">3.5.4.9</ecNumber>
    </recommendedName>
</protein>
<name>A0A7R8VS32_TIMDO</name>
<dbReference type="InterPro" id="IPR020631">
    <property type="entry name" value="THF_DH/CycHdrlase_NAD-bd_dom"/>
</dbReference>
<dbReference type="PRINTS" id="PR00085">
    <property type="entry name" value="THFDHDRGNASE"/>
</dbReference>
<dbReference type="Gene3D" id="3.40.50.10860">
    <property type="entry name" value="Leucine Dehydrogenase, chain A, domain 1"/>
    <property type="match status" value="1"/>
</dbReference>
<dbReference type="Pfam" id="PF00763">
    <property type="entry name" value="THF_DHG_CYH"/>
    <property type="match status" value="1"/>
</dbReference>
<evidence type="ECO:0000256" key="4">
    <source>
        <dbReference type="ARBA" id="ARBA00022801"/>
    </source>
</evidence>
<comment type="subunit">
    <text evidence="1">Homodimer.</text>
</comment>
<reference evidence="10" key="1">
    <citation type="submission" date="2020-11" db="EMBL/GenBank/DDBJ databases">
        <authorList>
            <person name="Tran Van P."/>
        </authorList>
    </citation>
    <scope>NUCLEOTIDE SEQUENCE</scope>
</reference>
<dbReference type="GO" id="GO:0004487">
    <property type="term" value="F:methylenetetrahydrofolate dehydrogenase (NAD+) activity"/>
    <property type="evidence" value="ECO:0007669"/>
    <property type="project" value="TreeGrafter"/>
</dbReference>
<proteinExistence type="inferred from homology"/>
<dbReference type="InterPro" id="IPR020867">
    <property type="entry name" value="THF_DH/CycHdrlase_CS"/>
</dbReference>
<dbReference type="PANTHER" id="PTHR48099">
    <property type="entry name" value="C-1-TETRAHYDROFOLATE SYNTHASE, CYTOPLASMIC-RELATED"/>
    <property type="match status" value="1"/>
</dbReference>
<evidence type="ECO:0000256" key="1">
    <source>
        <dbReference type="ARBA" id="ARBA00011738"/>
    </source>
</evidence>
<dbReference type="PROSITE" id="PS00767">
    <property type="entry name" value="THF_DHG_CYH_2"/>
    <property type="match status" value="1"/>
</dbReference>
<evidence type="ECO:0000256" key="5">
    <source>
        <dbReference type="ARBA" id="ARBA00023002"/>
    </source>
</evidence>
<dbReference type="Pfam" id="PF02882">
    <property type="entry name" value="THF_DHG_CYH_C"/>
    <property type="match status" value="1"/>
</dbReference>
<dbReference type="InterPro" id="IPR046346">
    <property type="entry name" value="Aminoacid_DH-like_N_sf"/>
</dbReference>
<comment type="catalytic activity">
    <reaction evidence="7">
        <text>(6R)-5,10-methenyltetrahydrofolate + H2O = (6R)-10-formyltetrahydrofolate + H(+)</text>
        <dbReference type="Rhea" id="RHEA:23700"/>
        <dbReference type="ChEBI" id="CHEBI:15377"/>
        <dbReference type="ChEBI" id="CHEBI:15378"/>
        <dbReference type="ChEBI" id="CHEBI:57455"/>
        <dbReference type="ChEBI" id="CHEBI:195366"/>
        <dbReference type="EC" id="3.5.4.9"/>
    </reaction>
</comment>
<feature type="domain" description="Tetrahydrofolate dehydrogenase/cyclohydrolase NAD(P)-binding" evidence="9">
    <location>
        <begin position="180"/>
        <end position="337"/>
    </location>
</feature>
<feature type="domain" description="Tetrahydrofolate dehydrogenase/cyclohydrolase catalytic" evidence="8">
    <location>
        <begin position="46"/>
        <end position="161"/>
    </location>
</feature>